<dbReference type="PANTHER" id="PTHR12755:SF3">
    <property type="entry name" value="POLYNUCLEOTIDE 5'-HYDROXYL-KINASE NOL9"/>
    <property type="match status" value="1"/>
</dbReference>
<evidence type="ECO:0000256" key="3">
    <source>
        <dbReference type="ARBA" id="ARBA00022552"/>
    </source>
</evidence>
<comment type="similarity">
    <text evidence="2">Belongs to the Clp1 family. NOL9/GRC3 subfamily.</text>
</comment>
<dbReference type="InterPro" id="IPR027417">
    <property type="entry name" value="P-loop_NTPase"/>
</dbReference>
<dbReference type="InterPro" id="IPR032319">
    <property type="entry name" value="CLP1_P"/>
</dbReference>
<evidence type="ECO:0000259" key="10">
    <source>
        <dbReference type="Pfam" id="PF16575"/>
    </source>
</evidence>
<comment type="caution">
    <text evidence="12">The sequence shown here is derived from an EMBL/GenBank/DDBJ whole genome shotgun (WGS) entry which is preliminary data.</text>
</comment>
<dbReference type="InterPro" id="IPR045116">
    <property type="entry name" value="Clp1/Grc3"/>
</dbReference>
<dbReference type="GO" id="GO:0051731">
    <property type="term" value="F:polynucleotide 5'-hydroxyl-kinase activity"/>
    <property type="evidence" value="ECO:0007669"/>
    <property type="project" value="InterPro"/>
</dbReference>
<gene>
    <name evidence="12" type="ORF">WJX72_007830</name>
</gene>
<feature type="domain" description="NOL9 C-terminal" evidence="11">
    <location>
        <begin position="368"/>
        <end position="462"/>
    </location>
</feature>
<keyword evidence="5" id="KW-0547">Nucleotide-binding</keyword>
<keyword evidence="13" id="KW-1185">Reference proteome</keyword>
<dbReference type="SUPFAM" id="SSF52540">
    <property type="entry name" value="P-loop containing nucleoside triphosphate hydrolases"/>
    <property type="match status" value="1"/>
</dbReference>
<organism evidence="12 13">
    <name type="scientific">[Myrmecia] bisecta</name>
    <dbReference type="NCBI Taxonomy" id="41462"/>
    <lineage>
        <taxon>Eukaryota</taxon>
        <taxon>Viridiplantae</taxon>
        <taxon>Chlorophyta</taxon>
        <taxon>core chlorophytes</taxon>
        <taxon>Trebouxiophyceae</taxon>
        <taxon>Trebouxiales</taxon>
        <taxon>Trebouxiaceae</taxon>
        <taxon>Myrmecia</taxon>
    </lineage>
</organism>
<dbReference type="GO" id="GO:0005730">
    <property type="term" value="C:nucleolus"/>
    <property type="evidence" value="ECO:0007669"/>
    <property type="project" value="UniProtKB-SubCell"/>
</dbReference>
<sequence>MGKRKKAPADQAASATTNRGAKRATASQPPEPNLIYWWPSKADVTLPVGQAVYLTGHARVLVKTGSLWAFGKRIVPGDSAVAVCAEARAGAALALQACPETVQIPTLTQQACQLEVHRWHGDANVSACSEGQQAGREGLGFQLHRSADAGAPELLPLHDQWCHAASSIAETSLLSGAPLRIVVCGSKGVGKSTCARLLVNTLLNCYPRVAYLDTDCGQAEFTVPGMLSLCLLDTPIFGPPHLHMRQPAYAHFFGDTSPQSNPELYVAAVRSLYAWYTFNLGVADMPGEPACWPPLVVNTHGWIKGVEAASALGCSDTSAGPGSARGLTAVEARALQWLAFAMGCLGRPPAQGRWDLDAFAAAALGLAACCPFVVAWQDVHIEGLHASCAEPVLPHAVNGVVVGLAKGQAAALEGGKAVLECVGAAVVRTVDAAKGLLYLLTSVPEAVLQQVTTLQVGRMELPSSLLQTGAIMSPYLTSWSISTEGTGAALNRGRNLARLGQAAAGVGRS</sequence>
<dbReference type="EMBL" id="JALJOR010000008">
    <property type="protein sequence ID" value="KAK9813030.1"/>
    <property type="molecule type" value="Genomic_DNA"/>
</dbReference>
<keyword evidence="3" id="KW-0698">rRNA processing</keyword>
<keyword evidence="7" id="KW-0067">ATP-binding</keyword>
<evidence type="ECO:0000256" key="7">
    <source>
        <dbReference type="ARBA" id="ARBA00022840"/>
    </source>
</evidence>
<dbReference type="InterPro" id="IPR057570">
    <property type="entry name" value="NOL9_C"/>
</dbReference>
<dbReference type="GO" id="GO:0005524">
    <property type="term" value="F:ATP binding"/>
    <property type="evidence" value="ECO:0007669"/>
    <property type="project" value="UniProtKB-KW"/>
</dbReference>
<dbReference type="Gene3D" id="3.40.50.300">
    <property type="entry name" value="P-loop containing nucleotide triphosphate hydrolases"/>
    <property type="match status" value="1"/>
</dbReference>
<evidence type="ECO:0000259" key="11">
    <source>
        <dbReference type="Pfam" id="PF25467"/>
    </source>
</evidence>
<evidence type="ECO:0000256" key="8">
    <source>
        <dbReference type="ARBA" id="ARBA00023242"/>
    </source>
</evidence>
<proteinExistence type="inferred from homology"/>
<evidence type="ECO:0000313" key="13">
    <source>
        <dbReference type="Proteomes" id="UP001489004"/>
    </source>
</evidence>
<comment type="subcellular location">
    <subcellularLocation>
        <location evidence="1">Nucleus</location>
        <location evidence="1">Nucleolus</location>
    </subcellularLocation>
</comment>
<dbReference type="Proteomes" id="UP001489004">
    <property type="component" value="Unassembled WGS sequence"/>
</dbReference>
<evidence type="ECO:0000256" key="5">
    <source>
        <dbReference type="ARBA" id="ARBA00022741"/>
    </source>
</evidence>
<evidence type="ECO:0000313" key="12">
    <source>
        <dbReference type="EMBL" id="KAK9813030.1"/>
    </source>
</evidence>
<evidence type="ECO:0000256" key="1">
    <source>
        <dbReference type="ARBA" id="ARBA00004604"/>
    </source>
</evidence>
<feature type="region of interest" description="Disordered" evidence="9">
    <location>
        <begin position="1"/>
        <end position="29"/>
    </location>
</feature>
<evidence type="ECO:0000256" key="2">
    <source>
        <dbReference type="ARBA" id="ARBA00011003"/>
    </source>
</evidence>
<evidence type="ECO:0000256" key="6">
    <source>
        <dbReference type="ARBA" id="ARBA00022777"/>
    </source>
</evidence>
<keyword evidence="4" id="KW-0808">Transferase</keyword>
<feature type="domain" description="Clp1 P-loop" evidence="10">
    <location>
        <begin position="185"/>
        <end position="308"/>
    </location>
</feature>
<protein>
    <submittedName>
        <fullName evidence="12">Uncharacterized protein</fullName>
    </submittedName>
</protein>
<dbReference type="Pfam" id="PF25467">
    <property type="entry name" value="NOL9_C"/>
    <property type="match status" value="1"/>
</dbReference>
<keyword evidence="8" id="KW-0539">Nucleus</keyword>
<reference evidence="12 13" key="1">
    <citation type="journal article" date="2024" name="Nat. Commun.">
        <title>Phylogenomics reveals the evolutionary origins of lichenization in chlorophyte algae.</title>
        <authorList>
            <person name="Puginier C."/>
            <person name="Libourel C."/>
            <person name="Otte J."/>
            <person name="Skaloud P."/>
            <person name="Haon M."/>
            <person name="Grisel S."/>
            <person name="Petersen M."/>
            <person name="Berrin J.G."/>
            <person name="Delaux P.M."/>
            <person name="Dal Grande F."/>
            <person name="Keller J."/>
        </authorList>
    </citation>
    <scope>NUCLEOTIDE SEQUENCE [LARGE SCALE GENOMIC DNA]</scope>
    <source>
        <strain evidence="12 13">SAG 2043</strain>
    </source>
</reference>
<dbReference type="PANTHER" id="PTHR12755">
    <property type="entry name" value="CLEAVAGE/POLYADENYLATION FACTOR IA SUBUNIT CLP1P"/>
    <property type="match status" value="1"/>
</dbReference>
<dbReference type="GO" id="GO:0000448">
    <property type="term" value="P:cleavage in ITS2 between 5.8S rRNA and LSU-rRNA of tricistronic rRNA transcript (SSU-rRNA, 5.8S rRNA, LSU-rRNA)"/>
    <property type="evidence" value="ECO:0007669"/>
    <property type="project" value="TreeGrafter"/>
</dbReference>
<accession>A0AAW1PTG4</accession>
<evidence type="ECO:0000256" key="4">
    <source>
        <dbReference type="ARBA" id="ARBA00022679"/>
    </source>
</evidence>
<name>A0AAW1PTG4_9CHLO</name>
<dbReference type="Pfam" id="PF16575">
    <property type="entry name" value="CLP1_P"/>
    <property type="match status" value="1"/>
</dbReference>
<keyword evidence="6" id="KW-0418">Kinase</keyword>
<dbReference type="AlphaFoldDB" id="A0AAW1PTG4"/>
<evidence type="ECO:0000256" key="9">
    <source>
        <dbReference type="SAM" id="MobiDB-lite"/>
    </source>
</evidence>